<evidence type="ECO:0008006" key="3">
    <source>
        <dbReference type="Google" id="ProtNLM"/>
    </source>
</evidence>
<dbReference type="Proteomes" id="UP001465976">
    <property type="component" value="Unassembled WGS sequence"/>
</dbReference>
<evidence type="ECO:0000313" key="2">
    <source>
        <dbReference type="Proteomes" id="UP001465976"/>
    </source>
</evidence>
<comment type="caution">
    <text evidence="1">The sequence shown here is derived from an EMBL/GenBank/DDBJ whole genome shotgun (WGS) entry which is preliminary data.</text>
</comment>
<dbReference type="SUPFAM" id="SSF52047">
    <property type="entry name" value="RNI-like"/>
    <property type="match status" value="1"/>
</dbReference>
<dbReference type="InterPro" id="IPR032675">
    <property type="entry name" value="LRR_dom_sf"/>
</dbReference>
<dbReference type="SUPFAM" id="SSF81383">
    <property type="entry name" value="F-box domain"/>
    <property type="match status" value="1"/>
</dbReference>
<dbReference type="EMBL" id="JBAHYK010002116">
    <property type="protein sequence ID" value="KAL0565806.1"/>
    <property type="molecule type" value="Genomic_DNA"/>
</dbReference>
<dbReference type="PANTHER" id="PTHR38926">
    <property type="entry name" value="F-BOX DOMAIN CONTAINING PROTEIN, EXPRESSED"/>
    <property type="match status" value="1"/>
</dbReference>
<dbReference type="InterPro" id="IPR036047">
    <property type="entry name" value="F-box-like_dom_sf"/>
</dbReference>
<feature type="non-terminal residue" evidence="1">
    <location>
        <position position="1"/>
    </location>
</feature>
<dbReference type="Gene3D" id="3.80.10.10">
    <property type="entry name" value="Ribonuclease Inhibitor"/>
    <property type="match status" value="1"/>
</dbReference>
<evidence type="ECO:0000313" key="1">
    <source>
        <dbReference type="EMBL" id="KAL0565806.1"/>
    </source>
</evidence>
<name>A0ABR3ESM6_9AGAR</name>
<organism evidence="1 2">
    <name type="scientific">Marasmius crinis-equi</name>
    <dbReference type="NCBI Taxonomy" id="585013"/>
    <lineage>
        <taxon>Eukaryota</taxon>
        <taxon>Fungi</taxon>
        <taxon>Dikarya</taxon>
        <taxon>Basidiomycota</taxon>
        <taxon>Agaricomycotina</taxon>
        <taxon>Agaricomycetes</taxon>
        <taxon>Agaricomycetidae</taxon>
        <taxon>Agaricales</taxon>
        <taxon>Marasmiineae</taxon>
        <taxon>Marasmiaceae</taxon>
        <taxon>Marasmius</taxon>
    </lineage>
</organism>
<gene>
    <name evidence="1" type="ORF">V5O48_016215</name>
</gene>
<dbReference type="PANTHER" id="PTHR38926:SF80">
    <property type="entry name" value="F-BOX DOMAIN, LEUCINE-RICH REPEAT DOMAIN SUPERFAMILY"/>
    <property type="match status" value="1"/>
</dbReference>
<sequence length="532" mass="61216">VEEYRRMYHTIGLSMDPRCCQSDYIPSEADRSRINEILAQETQSINRYSAEMTQLAGEKARIQQRENILKASYRSSQNTLEDVGKSTPPIPHTPAFTISQVCSRWRAIARNSPHLWSSFDIDIDIDYTEHARDFSLLLELYFVNAKDHPTTIRIVNESRSSRTEKERAIWRVLSRHIQRCRDLSLTIDGYDQIDISNPSFPNLESFREEMYASETRRKPDWFWRALGVAPKLTKVTLWDLKFGTALPYLQLRSLELCESEEGQIMALFTRLPSCENLEHLSLWGLEDDDVDIENPEDLGRVVAPRSLKRLSVYDSSHWVDQDYDTRANLLLKGVLASLSIPSLVSLDLSCVDWPPLLLAMVERSPLLEQVILTIRSPAENDASSYPVIPLMRSLPHLTHFELRFGPKPLLRQENRPLGQNVLSTVLSDLAVKPNSSALPSNLEHLSFRLSDITLDTKLVERVLGEAWNVMQSYSGSRPLKDLCVYRNYTKNSPEVKFKPEPALVEKIEELKRRFGVRLVVGECDWKNYLLRN</sequence>
<reference evidence="1 2" key="1">
    <citation type="submission" date="2024-02" db="EMBL/GenBank/DDBJ databases">
        <title>A draft genome for the cacao thread blight pathogen Marasmius crinis-equi.</title>
        <authorList>
            <person name="Cohen S.P."/>
            <person name="Baruah I.K."/>
            <person name="Amoako-Attah I."/>
            <person name="Bukari Y."/>
            <person name="Meinhardt L.W."/>
            <person name="Bailey B.A."/>
        </authorList>
    </citation>
    <scope>NUCLEOTIDE SEQUENCE [LARGE SCALE GENOMIC DNA]</scope>
    <source>
        <strain evidence="1 2">GH-76</strain>
    </source>
</reference>
<proteinExistence type="predicted"/>
<accession>A0ABR3ESM6</accession>
<keyword evidence="2" id="KW-1185">Reference proteome</keyword>
<protein>
    <recommendedName>
        <fullName evidence="3">F-box domain-containing protein</fullName>
    </recommendedName>
</protein>